<dbReference type="Proteomes" id="UP001190700">
    <property type="component" value="Unassembled WGS sequence"/>
</dbReference>
<organism evidence="8 9">
    <name type="scientific">Cymbomonas tetramitiformis</name>
    <dbReference type="NCBI Taxonomy" id="36881"/>
    <lineage>
        <taxon>Eukaryota</taxon>
        <taxon>Viridiplantae</taxon>
        <taxon>Chlorophyta</taxon>
        <taxon>Pyramimonadophyceae</taxon>
        <taxon>Pyramimonadales</taxon>
        <taxon>Pyramimonadaceae</taxon>
        <taxon>Cymbomonas</taxon>
    </lineage>
</organism>
<evidence type="ECO:0000256" key="1">
    <source>
        <dbReference type="ARBA" id="ARBA00004141"/>
    </source>
</evidence>
<comment type="subcellular location">
    <subcellularLocation>
        <location evidence="1">Membrane</location>
        <topology evidence="1">Multi-pass membrane protein</topology>
    </subcellularLocation>
</comment>
<reference evidence="8 9" key="1">
    <citation type="journal article" date="2015" name="Genome Biol. Evol.">
        <title>Comparative Genomics of a Bacterivorous Green Alga Reveals Evolutionary Causalities and Consequences of Phago-Mixotrophic Mode of Nutrition.</title>
        <authorList>
            <person name="Burns J.A."/>
            <person name="Paasch A."/>
            <person name="Narechania A."/>
            <person name="Kim E."/>
        </authorList>
    </citation>
    <scope>NUCLEOTIDE SEQUENCE [LARGE SCALE GENOMIC DNA]</scope>
    <source>
        <strain evidence="8 9">PLY_AMNH</strain>
    </source>
</reference>
<dbReference type="Gene3D" id="1.10.287.70">
    <property type="match status" value="1"/>
</dbReference>
<feature type="compositionally biased region" description="Basic and acidic residues" evidence="5">
    <location>
        <begin position="165"/>
        <end position="174"/>
    </location>
</feature>
<keyword evidence="4 6" id="KW-0472">Membrane</keyword>
<comment type="caution">
    <text evidence="8">The sequence shown here is derived from an EMBL/GenBank/DDBJ whole genome shotgun (WGS) entry which is preliminary data.</text>
</comment>
<keyword evidence="9" id="KW-1185">Reference proteome</keyword>
<dbReference type="PANTHER" id="PTHR46726">
    <property type="entry name" value="TWO PORE CHANNEL 3"/>
    <property type="match status" value="1"/>
</dbReference>
<dbReference type="Pfam" id="PF00520">
    <property type="entry name" value="Ion_trans"/>
    <property type="match status" value="1"/>
</dbReference>
<gene>
    <name evidence="8" type="ORF">CYMTET_20439</name>
</gene>
<dbReference type="AlphaFoldDB" id="A0AAE0G488"/>
<feature type="transmembrane region" description="Helical" evidence="6">
    <location>
        <begin position="29"/>
        <end position="54"/>
    </location>
</feature>
<evidence type="ECO:0000256" key="2">
    <source>
        <dbReference type="ARBA" id="ARBA00022692"/>
    </source>
</evidence>
<evidence type="ECO:0000256" key="4">
    <source>
        <dbReference type="ARBA" id="ARBA00023136"/>
    </source>
</evidence>
<dbReference type="EMBL" id="LGRX02009945">
    <property type="protein sequence ID" value="KAK3271198.1"/>
    <property type="molecule type" value="Genomic_DNA"/>
</dbReference>
<feature type="region of interest" description="Disordered" evidence="5">
    <location>
        <begin position="81"/>
        <end position="120"/>
    </location>
</feature>
<feature type="region of interest" description="Disordered" evidence="5">
    <location>
        <begin position="155"/>
        <end position="174"/>
    </location>
</feature>
<protein>
    <recommendedName>
        <fullName evidence="7">Ion transport domain-containing protein</fullName>
    </recommendedName>
</protein>
<evidence type="ECO:0000313" key="9">
    <source>
        <dbReference type="Proteomes" id="UP001190700"/>
    </source>
</evidence>
<evidence type="ECO:0000256" key="3">
    <source>
        <dbReference type="ARBA" id="ARBA00022989"/>
    </source>
</evidence>
<keyword evidence="2 6" id="KW-0812">Transmembrane</keyword>
<sequence length="248" mass="27310">MADIDLEQMMTAEGWADIAREVMDKSGDWYAIFFITFILICNIMLANVVIAVLIEQVCADKDDEEDEADYLYPSTAEKLEPSLESAKSSSDMVRTSSEGDLQSAVEEETTNSSNHALPGTTIANLSKHVNMLSRDLKKTSEDNLQAVLAAGDLKRKTQAKKGKKSDKEDKEDKEGIEKVLKLLLGEVASMRGELQNVVEGLAENKERIAALESCCMGWSTRNRWKGSLYPLPASSFQDVVPSSLAPPE</sequence>
<feature type="compositionally biased region" description="Polar residues" evidence="5">
    <location>
        <begin position="85"/>
        <end position="100"/>
    </location>
</feature>
<dbReference type="GO" id="GO:0005216">
    <property type="term" value="F:monoatomic ion channel activity"/>
    <property type="evidence" value="ECO:0007669"/>
    <property type="project" value="InterPro"/>
</dbReference>
<evidence type="ECO:0000259" key="7">
    <source>
        <dbReference type="Pfam" id="PF00520"/>
    </source>
</evidence>
<evidence type="ECO:0000256" key="5">
    <source>
        <dbReference type="SAM" id="MobiDB-lite"/>
    </source>
</evidence>
<proteinExistence type="predicted"/>
<dbReference type="GO" id="GO:0016020">
    <property type="term" value="C:membrane"/>
    <property type="evidence" value="ECO:0007669"/>
    <property type="project" value="UniProtKB-SubCell"/>
</dbReference>
<name>A0AAE0G488_9CHLO</name>
<evidence type="ECO:0000256" key="6">
    <source>
        <dbReference type="SAM" id="Phobius"/>
    </source>
</evidence>
<dbReference type="PANTHER" id="PTHR46726:SF2">
    <property type="entry name" value="SH3 DOMAIN-CONTAINING PROTEIN"/>
    <property type="match status" value="1"/>
</dbReference>
<evidence type="ECO:0000313" key="8">
    <source>
        <dbReference type="EMBL" id="KAK3271198.1"/>
    </source>
</evidence>
<dbReference type="InterPro" id="IPR005821">
    <property type="entry name" value="Ion_trans_dom"/>
</dbReference>
<accession>A0AAE0G488</accession>
<keyword evidence="3 6" id="KW-1133">Transmembrane helix</keyword>
<feature type="domain" description="Ion transport" evidence="7">
    <location>
        <begin position="8"/>
        <end position="57"/>
    </location>
</feature>